<dbReference type="InterPro" id="IPR007064">
    <property type="entry name" value="Nmd3_N"/>
</dbReference>
<dbReference type="Proteomes" id="UP000012672">
    <property type="component" value="Chromosome"/>
</dbReference>
<dbReference type="PANTHER" id="PTHR12746:SF2">
    <property type="entry name" value="60S RIBOSOMAL EXPORT PROTEIN NMD3"/>
    <property type="match status" value="1"/>
</dbReference>
<dbReference type="eggNOG" id="arCOG04149">
    <property type="taxonomic scope" value="Archaea"/>
</dbReference>
<reference evidence="2 3" key="1">
    <citation type="journal article" date="2012" name="J. Bacteriol.">
        <title>Genome sequence of 'Candidatus Methanomethylophilus alvus' Mx1201, a methanogenic archaeon from the human gut belonging to a seventh order of methanogens.</title>
        <authorList>
            <person name="Borrel G."/>
            <person name="Harris H.M."/>
            <person name="Tottey W."/>
            <person name="Mihajlovski A."/>
            <person name="Parisot N."/>
            <person name="Peyretaillade E."/>
            <person name="Peyret P."/>
            <person name="Gribaldo S."/>
            <person name="O'Toole P.W."/>
            <person name="Brugere J.F."/>
        </authorList>
    </citation>
    <scope>NUCLEOTIDE SEQUENCE [LARGE SCALE GENOMIC DNA]</scope>
    <source>
        <strain evidence="2 3">Mx1201</strain>
    </source>
</reference>
<organism evidence="2 3">
    <name type="scientific">Methanomethylophilus alvi (strain Mx1201)</name>
    <dbReference type="NCBI Taxonomy" id="1236689"/>
    <lineage>
        <taxon>Archaea</taxon>
        <taxon>Methanobacteriati</taxon>
        <taxon>Thermoplasmatota</taxon>
        <taxon>Thermoplasmata</taxon>
        <taxon>Methanomassiliicoccales</taxon>
        <taxon>Methanomethylophilaceae</taxon>
        <taxon>Methanomethylophilus</taxon>
    </lineage>
</organism>
<dbReference type="KEGG" id="max:MMALV_16780"/>
<dbReference type="PANTHER" id="PTHR12746">
    <property type="entry name" value="NONSENSE-MEDIATED MRNA DECAY PROTEIN 3"/>
    <property type="match status" value="1"/>
</dbReference>
<dbReference type="GO" id="GO:0005737">
    <property type="term" value="C:cytoplasm"/>
    <property type="evidence" value="ECO:0007669"/>
    <property type="project" value="TreeGrafter"/>
</dbReference>
<accession>M9SGB0</accession>
<dbReference type="Pfam" id="PF04981">
    <property type="entry name" value="NMD3"/>
    <property type="match status" value="1"/>
</dbReference>
<dbReference type="OrthoDB" id="15051at2157"/>
<protein>
    <submittedName>
        <fullName evidence="2">NMD3</fullName>
    </submittedName>
</protein>
<dbReference type="AlphaFoldDB" id="M9SGB0"/>
<dbReference type="EMBL" id="CP004049">
    <property type="protein sequence ID" value="AGI86390.1"/>
    <property type="molecule type" value="Genomic_DNA"/>
</dbReference>
<evidence type="ECO:0000313" key="3">
    <source>
        <dbReference type="Proteomes" id="UP000012672"/>
    </source>
</evidence>
<proteinExistence type="predicted"/>
<dbReference type="InParanoid" id="M9SGB0"/>
<dbReference type="RefSeq" id="WP_015505536.1">
    <property type="nucleotide sequence ID" value="NC_020913.1"/>
</dbReference>
<feature type="domain" description="Nmd3 N-terminal" evidence="1">
    <location>
        <begin position="5"/>
        <end position="236"/>
    </location>
</feature>
<name>M9SGB0_METAX</name>
<dbReference type="InterPro" id="IPR039768">
    <property type="entry name" value="Nmd3"/>
</dbReference>
<gene>
    <name evidence="2" type="ORF">MMALV_16780</name>
</gene>
<dbReference type="GO" id="GO:0043023">
    <property type="term" value="F:ribosomal large subunit binding"/>
    <property type="evidence" value="ECO:0007669"/>
    <property type="project" value="InterPro"/>
</dbReference>
<sequence length="343" mass="38328">MNGFCVECGKEVDKTVHGLCMECFLRDRTLVTLPDHVDLLTCTNCGQFYWHGDWQSMVEEKAAVTAAKEALTCIKEGKVVSVDPSVSYLDDYNISVTLGCRVQIEDIVADALATTIVRIKNAVCKICSRRLGNYYEAILQIRTSEKTLSKDLQDEVLARVEKVVDDAMATDDNVFITKMEIVPGGVDVYLSLIALGRALVKDLGDMYCAETNESAKLVGQTRDGLDMYRVNYLVRLPEFHIGDIVIFRKRYYLLSRVSNQGGKLVSLDGFREMSVKRQDMPEIKVYCKAADIGTADVITVSDGEVQVMDPSNYSMVDLLIPKGAEIGEKVRVIRIEEVLYFVP</sequence>
<dbReference type="STRING" id="1236689.MMALV_16780"/>
<keyword evidence="3" id="KW-1185">Reference proteome</keyword>
<evidence type="ECO:0000313" key="2">
    <source>
        <dbReference type="EMBL" id="AGI86390.1"/>
    </source>
</evidence>
<dbReference type="GeneID" id="41322428"/>
<dbReference type="HOGENOM" id="CLU_065087_0_0_2"/>
<evidence type="ECO:0000259" key="1">
    <source>
        <dbReference type="Pfam" id="PF04981"/>
    </source>
</evidence>